<dbReference type="AlphaFoldDB" id="A0A2P6PSD3"/>
<dbReference type="CDD" id="cd03784">
    <property type="entry name" value="GT1_Gtf-like"/>
    <property type="match status" value="1"/>
</dbReference>
<reference evidence="4 5" key="1">
    <citation type="journal article" date="2018" name="Nat. Genet.">
        <title>The Rosa genome provides new insights in the design of modern roses.</title>
        <authorList>
            <person name="Bendahmane M."/>
        </authorList>
    </citation>
    <scope>NUCLEOTIDE SEQUENCE [LARGE SCALE GENOMIC DNA]</scope>
    <source>
        <strain evidence="5">cv. Old Blush</strain>
    </source>
</reference>
<evidence type="ECO:0000313" key="5">
    <source>
        <dbReference type="Proteomes" id="UP000238479"/>
    </source>
</evidence>
<comment type="caution">
    <text evidence="4">The sequence shown here is derived from an EMBL/GenBank/DDBJ whole genome shotgun (WGS) entry which is preliminary data.</text>
</comment>
<name>A0A2P6PSD3_ROSCH</name>
<organism evidence="4 5">
    <name type="scientific">Rosa chinensis</name>
    <name type="common">China rose</name>
    <dbReference type="NCBI Taxonomy" id="74649"/>
    <lineage>
        <taxon>Eukaryota</taxon>
        <taxon>Viridiplantae</taxon>
        <taxon>Streptophyta</taxon>
        <taxon>Embryophyta</taxon>
        <taxon>Tracheophyta</taxon>
        <taxon>Spermatophyta</taxon>
        <taxon>Magnoliopsida</taxon>
        <taxon>eudicotyledons</taxon>
        <taxon>Gunneridae</taxon>
        <taxon>Pentapetalae</taxon>
        <taxon>rosids</taxon>
        <taxon>fabids</taxon>
        <taxon>Rosales</taxon>
        <taxon>Rosaceae</taxon>
        <taxon>Rosoideae</taxon>
        <taxon>Rosoideae incertae sedis</taxon>
        <taxon>Rosa</taxon>
    </lineage>
</organism>
<dbReference type="Pfam" id="PF00201">
    <property type="entry name" value="UDPGT"/>
    <property type="match status" value="1"/>
</dbReference>
<accession>A0A2P6PSD3</accession>
<proteinExistence type="inferred from homology"/>
<dbReference type="EMBL" id="PDCK01000044">
    <property type="protein sequence ID" value="PRQ24843.1"/>
    <property type="molecule type" value="Genomic_DNA"/>
</dbReference>
<sequence>MGLGHSLPLLDIAKLFASRGVKSSIITTPISAALLSKQLRTSKSLGSGIEFLVIKFPSAEVGLSEGIETSNSTTTREIKGKLMEATALVEPKVKQILDQHRRLHCLVADVVFHWAIDVAAKFGIPKLVFHGADFFPRCVSSYLESFVIPNLPHEIKSTRNQVLAFLNVDSKTELSKLVKASMEVDERSFGILVNSFYELEPEYANHYRKVFGRKSWHIGPVSLCNKAEEDKSARGEEGSADGVHECFDWLNTKEPNSVVYICFGSLTNFSDDQLVEIALALESSHQQFIWVVKKEKNDKGEWLPDEEFEQRLEDKGLIIRGWAPQLLILEHEAVGAFMIHCGWNSILKGVAAGVPMITWPMSAEQFYNEKLVTQLLGIEVDVGAEKWDTFEDDSLKSEASVKMEAIEKVVTKIMVGDEAEEMRSRVKELGEIGSKAVEEGSSSFFDLTALIEELRFLGT</sequence>
<gene>
    <name evidence="4" type="ORF">RchiOBHm_Chr6g0276931</name>
</gene>
<protein>
    <submittedName>
        <fullName evidence="4">Putative flavonol 3-O-glucosyltransferase</fullName>
        <ecNumber evidence="4">2.4.1.91</ecNumber>
    </submittedName>
</protein>
<dbReference type="OMA" id="VGVQTWI"/>
<dbReference type="GO" id="GO:0047893">
    <property type="term" value="F:flavonol 3-O-glucosyltransferase activity"/>
    <property type="evidence" value="ECO:0007669"/>
    <property type="project" value="UniProtKB-EC"/>
</dbReference>
<dbReference type="Gene3D" id="3.40.50.2000">
    <property type="entry name" value="Glycogen Phosphorylase B"/>
    <property type="match status" value="2"/>
</dbReference>
<keyword evidence="5" id="KW-1185">Reference proteome</keyword>
<dbReference type="PANTHER" id="PTHR48047">
    <property type="entry name" value="GLYCOSYLTRANSFERASE"/>
    <property type="match status" value="1"/>
</dbReference>
<evidence type="ECO:0000313" key="4">
    <source>
        <dbReference type="EMBL" id="PRQ24843.1"/>
    </source>
</evidence>
<dbReference type="InterPro" id="IPR002213">
    <property type="entry name" value="UDP_glucos_trans"/>
</dbReference>
<dbReference type="PANTHER" id="PTHR48047:SF45">
    <property type="entry name" value="SCOPOLETIN GLUCOSYLTRANSFERASE-LIKE"/>
    <property type="match status" value="1"/>
</dbReference>
<keyword evidence="3 4" id="KW-0808">Transferase</keyword>
<keyword evidence="2 4" id="KW-0328">Glycosyltransferase</keyword>
<evidence type="ECO:0000256" key="2">
    <source>
        <dbReference type="ARBA" id="ARBA00022676"/>
    </source>
</evidence>
<dbReference type="SUPFAM" id="SSF53756">
    <property type="entry name" value="UDP-Glycosyltransferase/glycogen phosphorylase"/>
    <property type="match status" value="1"/>
</dbReference>
<dbReference type="Gramene" id="PRQ24843">
    <property type="protein sequence ID" value="PRQ24843"/>
    <property type="gene ID" value="RchiOBHm_Chr6g0276931"/>
</dbReference>
<dbReference type="EC" id="2.4.1.91" evidence="4"/>
<dbReference type="FunFam" id="3.40.50.2000:FF:000047">
    <property type="entry name" value="Glycosyltransferase"/>
    <property type="match status" value="1"/>
</dbReference>
<dbReference type="Proteomes" id="UP000238479">
    <property type="component" value="Chromosome 6"/>
</dbReference>
<evidence type="ECO:0000256" key="1">
    <source>
        <dbReference type="ARBA" id="ARBA00009995"/>
    </source>
</evidence>
<comment type="similarity">
    <text evidence="1">Belongs to the UDP-glycosyltransferase family.</text>
</comment>
<evidence type="ECO:0000256" key="3">
    <source>
        <dbReference type="ARBA" id="ARBA00022679"/>
    </source>
</evidence>